<evidence type="ECO:0000259" key="9">
    <source>
        <dbReference type="Pfam" id="PF23764"/>
    </source>
</evidence>
<keyword evidence="11" id="KW-1185">Reference proteome</keyword>
<accession>A0ABX0UBH9</accession>
<comment type="caution">
    <text evidence="10">The sequence shown here is derived from an EMBL/GenBank/DDBJ whole genome shotgun (WGS) entry which is preliminary data.</text>
</comment>
<dbReference type="SMART" id="SM00710">
    <property type="entry name" value="PbH1"/>
    <property type="match status" value="4"/>
</dbReference>
<evidence type="ECO:0000256" key="2">
    <source>
        <dbReference type="ARBA" id="ARBA00001271"/>
    </source>
</evidence>
<dbReference type="Gene3D" id="2.160.20.10">
    <property type="entry name" value="Single-stranded right-handed beta-helix, Pectin lyase-like"/>
    <property type="match status" value="1"/>
</dbReference>
<keyword evidence="3 7" id="KW-0732">Signal</keyword>
<evidence type="ECO:0000256" key="4">
    <source>
        <dbReference type="ARBA" id="ARBA00022737"/>
    </source>
</evidence>
<feature type="chain" id="PRO_5046678517" description="Right handed beta helix region" evidence="7">
    <location>
        <begin position="29"/>
        <end position="633"/>
    </location>
</feature>
<dbReference type="InterPro" id="IPR056441">
    <property type="entry name" value="Beta-barrel_GLAA-B_II"/>
</dbReference>
<keyword evidence="5" id="KW-0378">Hydrolase</keyword>
<name>A0ABX0UBH9_9FLAO</name>
<evidence type="ECO:0000256" key="5">
    <source>
        <dbReference type="ARBA" id="ARBA00022801"/>
    </source>
</evidence>
<evidence type="ECO:0000256" key="1">
    <source>
        <dbReference type="ARBA" id="ARBA00001255"/>
    </source>
</evidence>
<dbReference type="InterPro" id="IPR011050">
    <property type="entry name" value="Pectin_lyase_fold/virulence"/>
</dbReference>
<dbReference type="InterPro" id="IPR012334">
    <property type="entry name" value="Pectin_lyas_fold"/>
</dbReference>
<dbReference type="RefSeq" id="WP_167185809.1">
    <property type="nucleotide sequence ID" value="NZ_JAASQL010000001.1"/>
</dbReference>
<dbReference type="SUPFAM" id="SSF51126">
    <property type="entry name" value="Pectin lyase-like"/>
    <property type="match status" value="1"/>
</dbReference>
<gene>
    <name evidence="10" type="ORF">FHR24_001355</name>
</gene>
<evidence type="ECO:0000256" key="6">
    <source>
        <dbReference type="ARBA" id="ARBA00023295"/>
    </source>
</evidence>
<evidence type="ECO:0000313" key="11">
    <source>
        <dbReference type="Proteomes" id="UP000745859"/>
    </source>
</evidence>
<feature type="domain" description="GLAA-B beta-barrel" evidence="8">
    <location>
        <begin position="147"/>
        <end position="275"/>
    </location>
</feature>
<evidence type="ECO:0000256" key="3">
    <source>
        <dbReference type="ARBA" id="ARBA00022729"/>
    </source>
</evidence>
<sequence>MKKNSMLNINTLSSILLLSVFSVISSFATIQSDGTYVFKKSIADDATPAVLQKVLSLDKNKPNELKFEKGVYHFYSEKGLEKFCYISNHDDVMVRTAFPIFNFKNLTIDGQGSTFIFHGKMIPFLIDGSENIDIKNVSIDWEVSFHSEATIVAIDEKNKTFDMSISDEYPYEIRNDQLIFIKEYYEHDLGQTIMYDPKRKAIMFDTESYTNLSGSSKNKVSRNLDKIEYKYETDHRGKFFKNLGRENSLVVKEVKPGVVRVFNHRKKMPPVGMVLTAKGDQSVNRLAPAFRVTNTDGFNGTNVNIHHAGGMGIIAENSSDLILDNFNITPSNGRMVSTTADATHFVGCRGKVVLKNSTFQNQLDDAMNVHGTYQKIVDVLDGNRLGVRMGHSQQQGFQIGKQGDAIGLVRLSNSFFPYNKLSIKSIQYINGRYQIITFNEELPKEVQPGDLIENLDAYPDLLVENCTISNNRARGLLISNPVNTVVRNNFFSTEMEAILIPVESGHWYESGNGANIVIDNNVFQDNQHSGFSRGVIRFVTDDDNENIAFKNITITNNTFNQFDNMILEIANTDGLLFSKNTITNSGTFPMLHPKNPAITVKTSKNIVFKRNKYKGKAKQILQKDDSMSKLRFK</sequence>
<comment type="catalytic activity">
    <reaction evidence="1">
        <text>Hydrolysis of terminal, non-reducing alpha-D-galactose residues in alpha-D-galactosides, including galactose oligosaccharides, galactomannans and galactolipids.</text>
        <dbReference type="EC" id="3.2.1.22"/>
    </reaction>
</comment>
<organism evidence="10 11">
    <name type="scientific">Wenyingzhuangia heitensis</name>
    <dbReference type="NCBI Taxonomy" id="1487859"/>
    <lineage>
        <taxon>Bacteria</taxon>
        <taxon>Pseudomonadati</taxon>
        <taxon>Bacteroidota</taxon>
        <taxon>Flavobacteriia</taxon>
        <taxon>Flavobacteriales</taxon>
        <taxon>Flavobacteriaceae</taxon>
        <taxon>Wenyingzhuangia</taxon>
    </lineage>
</organism>
<feature type="signal peptide" evidence="7">
    <location>
        <begin position="1"/>
        <end position="28"/>
    </location>
</feature>
<dbReference type="Pfam" id="PF23763">
    <property type="entry name" value="Beta-barrel_GLAA-B_I"/>
    <property type="match status" value="1"/>
</dbReference>
<feature type="domain" description="GLAA-B beta-barrel" evidence="9">
    <location>
        <begin position="384"/>
        <end position="452"/>
    </location>
</feature>
<evidence type="ECO:0000256" key="7">
    <source>
        <dbReference type="SAM" id="SignalP"/>
    </source>
</evidence>
<evidence type="ECO:0008006" key="12">
    <source>
        <dbReference type="Google" id="ProtNLM"/>
    </source>
</evidence>
<protein>
    <recommendedName>
        <fullName evidence="12">Right handed beta helix region</fullName>
    </recommendedName>
</protein>
<reference evidence="10 11" key="1">
    <citation type="submission" date="2020-03" db="EMBL/GenBank/DDBJ databases">
        <title>Genomic Encyclopedia of Type Strains, Phase IV (KMG-IV): sequencing the most valuable type-strain genomes for metagenomic binning, comparative biology and taxonomic classification.</title>
        <authorList>
            <person name="Goeker M."/>
        </authorList>
    </citation>
    <scope>NUCLEOTIDE SEQUENCE [LARGE SCALE GENOMIC DNA]</scope>
    <source>
        <strain evidence="10 11">DSM 101599</strain>
    </source>
</reference>
<dbReference type="EMBL" id="JAASQL010000001">
    <property type="protein sequence ID" value="NIJ44916.1"/>
    <property type="molecule type" value="Genomic_DNA"/>
</dbReference>
<evidence type="ECO:0000313" key="10">
    <source>
        <dbReference type="EMBL" id="NIJ44916.1"/>
    </source>
</evidence>
<keyword evidence="6" id="KW-0326">Glycosidase</keyword>
<dbReference type="InterPro" id="IPR057275">
    <property type="entry name" value="Beta-barrel_GLAA-B_I"/>
</dbReference>
<keyword evidence="4" id="KW-0677">Repeat</keyword>
<dbReference type="Pfam" id="PF23764">
    <property type="entry name" value="Beta-barrel_GLAA-B_II"/>
    <property type="match status" value="1"/>
</dbReference>
<evidence type="ECO:0000259" key="8">
    <source>
        <dbReference type="Pfam" id="PF23763"/>
    </source>
</evidence>
<dbReference type="Proteomes" id="UP000745859">
    <property type="component" value="Unassembled WGS sequence"/>
</dbReference>
<proteinExistence type="predicted"/>
<comment type="catalytic activity">
    <reaction evidence="2">
        <text>Hydrolysis of terminal, non-reducing branched (1-&gt;3)-alpha-D-galactosidic residues, producing free D-galactose.</text>
        <dbReference type="EC" id="3.2.1.n1"/>
    </reaction>
</comment>
<dbReference type="InterPro" id="IPR006626">
    <property type="entry name" value="PbH1"/>
</dbReference>